<reference evidence="1 2" key="1">
    <citation type="journal article" date="2019" name="Nat. Ecol. Evol.">
        <title>Megaphylogeny resolves global patterns of mushroom evolution.</title>
        <authorList>
            <person name="Varga T."/>
            <person name="Krizsan K."/>
            <person name="Foldi C."/>
            <person name="Dima B."/>
            <person name="Sanchez-Garcia M."/>
            <person name="Sanchez-Ramirez S."/>
            <person name="Szollosi G.J."/>
            <person name="Szarkandi J.G."/>
            <person name="Papp V."/>
            <person name="Albert L."/>
            <person name="Andreopoulos W."/>
            <person name="Angelini C."/>
            <person name="Antonin V."/>
            <person name="Barry K.W."/>
            <person name="Bougher N.L."/>
            <person name="Buchanan P."/>
            <person name="Buyck B."/>
            <person name="Bense V."/>
            <person name="Catcheside P."/>
            <person name="Chovatia M."/>
            <person name="Cooper J."/>
            <person name="Damon W."/>
            <person name="Desjardin D."/>
            <person name="Finy P."/>
            <person name="Geml J."/>
            <person name="Haridas S."/>
            <person name="Hughes K."/>
            <person name="Justo A."/>
            <person name="Karasinski D."/>
            <person name="Kautmanova I."/>
            <person name="Kiss B."/>
            <person name="Kocsube S."/>
            <person name="Kotiranta H."/>
            <person name="LaButti K.M."/>
            <person name="Lechner B.E."/>
            <person name="Liimatainen K."/>
            <person name="Lipzen A."/>
            <person name="Lukacs Z."/>
            <person name="Mihaltcheva S."/>
            <person name="Morgado L.N."/>
            <person name="Niskanen T."/>
            <person name="Noordeloos M.E."/>
            <person name="Ohm R.A."/>
            <person name="Ortiz-Santana B."/>
            <person name="Ovrebo C."/>
            <person name="Racz N."/>
            <person name="Riley R."/>
            <person name="Savchenko A."/>
            <person name="Shiryaev A."/>
            <person name="Soop K."/>
            <person name="Spirin V."/>
            <person name="Szebenyi C."/>
            <person name="Tomsovsky M."/>
            <person name="Tulloss R.E."/>
            <person name="Uehling J."/>
            <person name="Grigoriev I.V."/>
            <person name="Vagvolgyi C."/>
            <person name="Papp T."/>
            <person name="Martin F.M."/>
            <person name="Miettinen O."/>
            <person name="Hibbett D.S."/>
            <person name="Nagy L.G."/>
        </authorList>
    </citation>
    <scope>NUCLEOTIDE SEQUENCE [LARGE SCALE GENOMIC DNA]</scope>
    <source>
        <strain evidence="1 2">CBS 962.96</strain>
    </source>
</reference>
<dbReference type="EMBL" id="ML179122">
    <property type="protein sequence ID" value="THU99286.1"/>
    <property type="molecule type" value="Genomic_DNA"/>
</dbReference>
<dbReference type="AlphaFoldDB" id="A0A4S8MA41"/>
<sequence>MSEAPKVSKFFHAESGGDVIFRSSDNVLFHVQQKYLELYSESFPLTEQVILSKDIVPLSESSSVLELLFQFTYPHIPPDLDDLDFRTLMDLAEAAEKYLIHHCRRICAIHMRSFVSQHNDEIFAFAAKHDYIKLLYDLAPTLVTRPLLEIVHLLPPSLYIPWSLYHDQWTSLLLTHFKIPCSCSSRNSMYNTREIREILVEWLEAGGTKTLELPNLRVYCCDKWFTWKEDLQNNVHELRVRDFQSFVKEYKNNSHS</sequence>
<dbReference type="Gene3D" id="3.30.710.10">
    <property type="entry name" value="Potassium Channel Kv1.1, Chain A"/>
    <property type="match status" value="1"/>
</dbReference>
<dbReference type="InterPro" id="IPR011333">
    <property type="entry name" value="SKP1/BTB/POZ_sf"/>
</dbReference>
<dbReference type="OrthoDB" id="3184970at2759"/>
<protein>
    <recommendedName>
        <fullName evidence="3">BTB domain-containing protein</fullName>
    </recommendedName>
</protein>
<keyword evidence="2" id="KW-1185">Reference proteome</keyword>
<organism evidence="1 2">
    <name type="scientific">Dendrothele bispora (strain CBS 962.96)</name>
    <dbReference type="NCBI Taxonomy" id="1314807"/>
    <lineage>
        <taxon>Eukaryota</taxon>
        <taxon>Fungi</taxon>
        <taxon>Dikarya</taxon>
        <taxon>Basidiomycota</taxon>
        <taxon>Agaricomycotina</taxon>
        <taxon>Agaricomycetes</taxon>
        <taxon>Agaricomycetidae</taxon>
        <taxon>Agaricales</taxon>
        <taxon>Agaricales incertae sedis</taxon>
        <taxon>Dendrothele</taxon>
    </lineage>
</organism>
<evidence type="ECO:0008006" key="3">
    <source>
        <dbReference type="Google" id="ProtNLM"/>
    </source>
</evidence>
<proteinExistence type="predicted"/>
<dbReference type="SUPFAM" id="SSF54695">
    <property type="entry name" value="POZ domain"/>
    <property type="match status" value="1"/>
</dbReference>
<dbReference type="Proteomes" id="UP000297245">
    <property type="component" value="Unassembled WGS sequence"/>
</dbReference>
<evidence type="ECO:0000313" key="1">
    <source>
        <dbReference type="EMBL" id="THU99286.1"/>
    </source>
</evidence>
<name>A0A4S8MA41_DENBC</name>
<gene>
    <name evidence="1" type="ORF">K435DRAFT_719916</name>
</gene>
<evidence type="ECO:0000313" key="2">
    <source>
        <dbReference type="Proteomes" id="UP000297245"/>
    </source>
</evidence>
<accession>A0A4S8MA41</accession>